<dbReference type="AlphaFoldDB" id="N1PLR2"/>
<reference evidence="5" key="1">
    <citation type="journal article" date="2012" name="PLoS Genet.">
        <title>The genomes of the fungal plant pathogens Cladosporium fulvum and Dothistroma septosporum reveal adaptation to different hosts and lifestyles but also signatures of common ancestry.</title>
        <authorList>
            <person name="de Wit P.J.G.M."/>
            <person name="van der Burgt A."/>
            <person name="Oekmen B."/>
            <person name="Stergiopoulos I."/>
            <person name="Abd-Elsalam K.A."/>
            <person name="Aerts A.L."/>
            <person name="Bahkali A.H."/>
            <person name="Beenen H.G."/>
            <person name="Chettri P."/>
            <person name="Cox M.P."/>
            <person name="Datema E."/>
            <person name="de Vries R.P."/>
            <person name="Dhillon B."/>
            <person name="Ganley A.R."/>
            <person name="Griffiths S.A."/>
            <person name="Guo Y."/>
            <person name="Hamelin R.C."/>
            <person name="Henrissat B."/>
            <person name="Kabir M.S."/>
            <person name="Jashni M.K."/>
            <person name="Kema G."/>
            <person name="Klaubauf S."/>
            <person name="Lapidus A."/>
            <person name="Levasseur A."/>
            <person name="Lindquist E."/>
            <person name="Mehrabi R."/>
            <person name="Ohm R.A."/>
            <person name="Owen T.J."/>
            <person name="Salamov A."/>
            <person name="Schwelm A."/>
            <person name="Schijlen E."/>
            <person name="Sun H."/>
            <person name="van den Burg H.A."/>
            <person name="van Ham R.C.H.J."/>
            <person name="Zhang S."/>
            <person name="Goodwin S.B."/>
            <person name="Grigoriev I.V."/>
            <person name="Collemare J."/>
            <person name="Bradshaw R.E."/>
        </authorList>
    </citation>
    <scope>NUCLEOTIDE SEQUENCE [LARGE SCALE GENOMIC DNA]</scope>
    <source>
        <strain evidence="5">NZE10 / CBS 128990</strain>
    </source>
</reference>
<dbReference type="PROSITE" id="PS50103">
    <property type="entry name" value="ZF_C3H1"/>
    <property type="match status" value="1"/>
</dbReference>
<feature type="compositionally biased region" description="Basic and acidic residues" evidence="2">
    <location>
        <begin position="103"/>
        <end position="113"/>
    </location>
</feature>
<evidence type="ECO:0000256" key="2">
    <source>
        <dbReference type="SAM" id="MobiDB-lite"/>
    </source>
</evidence>
<name>N1PLR2_DOTSN</name>
<sequence>MATTTTTTTRPTLVEQALNPQTYTPSSFMFDNHLKATLPTLGAPSKVTRPNCPEFIDSKGKACPRGAACPYRHYLPQGERSGVPHLVREHLHDTPAKHGHHIRDHETGRIVAR</sequence>
<dbReference type="Proteomes" id="UP000016933">
    <property type="component" value="Unassembled WGS sequence"/>
</dbReference>
<dbReference type="STRING" id="675120.N1PLR2"/>
<evidence type="ECO:0000313" key="4">
    <source>
        <dbReference type="EMBL" id="EME44286.1"/>
    </source>
</evidence>
<evidence type="ECO:0000259" key="3">
    <source>
        <dbReference type="PROSITE" id="PS50103"/>
    </source>
</evidence>
<feature type="domain" description="C3H1-type" evidence="3">
    <location>
        <begin position="46"/>
        <end position="76"/>
    </location>
</feature>
<dbReference type="HOGENOM" id="CLU_2133454_0_0_1"/>
<evidence type="ECO:0000256" key="1">
    <source>
        <dbReference type="PROSITE-ProRule" id="PRU00723"/>
    </source>
</evidence>
<keyword evidence="1" id="KW-0479">Metal-binding</keyword>
<dbReference type="EMBL" id="KB446539">
    <property type="protein sequence ID" value="EME44286.1"/>
    <property type="molecule type" value="Genomic_DNA"/>
</dbReference>
<accession>N1PLR2</accession>
<evidence type="ECO:0000313" key="5">
    <source>
        <dbReference type="Proteomes" id="UP000016933"/>
    </source>
</evidence>
<keyword evidence="1" id="KW-0863">Zinc-finger</keyword>
<feature type="region of interest" description="Disordered" evidence="2">
    <location>
        <begin position="93"/>
        <end position="113"/>
    </location>
</feature>
<keyword evidence="5" id="KW-1185">Reference proteome</keyword>
<proteinExistence type="predicted"/>
<protein>
    <recommendedName>
        <fullName evidence="3">C3H1-type domain-containing protein</fullName>
    </recommendedName>
</protein>
<reference evidence="4 5" key="2">
    <citation type="journal article" date="2012" name="PLoS Pathog.">
        <title>Diverse lifestyles and strategies of plant pathogenesis encoded in the genomes of eighteen Dothideomycetes fungi.</title>
        <authorList>
            <person name="Ohm R.A."/>
            <person name="Feau N."/>
            <person name="Henrissat B."/>
            <person name="Schoch C.L."/>
            <person name="Horwitz B.A."/>
            <person name="Barry K.W."/>
            <person name="Condon B.J."/>
            <person name="Copeland A.C."/>
            <person name="Dhillon B."/>
            <person name="Glaser F."/>
            <person name="Hesse C.N."/>
            <person name="Kosti I."/>
            <person name="LaButti K."/>
            <person name="Lindquist E.A."/>
            <person name="Lucas S."/>
            <person name="Salamov A.A."/>
            <person name="Bradshaw R.E."/>
            <person name="Ciuffetti L."/>
            <person name="Hamelin R.C."/>
            <person name="Kema G.H.J."/>
            <person name="Lawrence C."/>
            <person name="Scott J.A."/>
            <person name="Spatafora J.W."/>
            <person name="Turgeon B.G."/>
            <person name="de Wit P.J.G.M."/>
            <person name="Zhong S."/>
            <person name="Goodwin S.B."/>
            <person name="Grigoriev I.V."/>
        </authorList>
    </citation>
    <scope>NUCLEOTIDE SEQUENCE [LARGE SCALE GENOMIC DNA]</scope>
    <source>
        <strain evidence="5">NZE10 / CBS 128990</strain>
    </source>
</reference>
<dbReference type="InterPro" id="IPR000571">
    <property type="entry name" value="Znf_CCCH"/>
</dbReference>
<organism evidence="4 5">
    <name type="scientific">Dothistroma septosporum (strain NZE10 / CBS 128990)</name>
    <name type="common">Red band needle blight fungus</name>
    <name type="synonym">Mycosphaerella pini</name>
    <dbReference type="NCBI Taxonomy" id="675120"/>
    <lineage>
        <taxon>Eukaryota</taxon>
        <taxon>Fungi</taxon>
        <taxon>Dikarya</taxon>
        <taxon>Ascomycota</taxon>
        <taxon>Pezizomycotina</taxon>
        <taxon>Dothideomycetes</taxon>
        <taxon>Dothideomycetidae</taxon>
        <taxon>Mycosphaerellales</taxon>
        <taxon>Mycosphaerellaceae</taxon>
        <taxon>Dothistroma</taxon>
    </lineage>
</organism>
<gene>
    <name evidence="4" type="ORF">DOTSEDRAFT_71942</name>
</gene>
<feature type="zinc finger region" description="C3H1-type" evidence="1">
    <location>
        <begin position="46"/>
        <end position="76"/>
    </location>
</feature>
<dbReference type="GO" id="GO:0008270">
    <property type="term" value="F:zinc ion binding"/>
    <property type="evidence" value="ECO:0007669"/>
    <property type="project" value="UniProtKB-KW"/>
</dbReference>
<keyword evidence="1" id="KW-0862">Zinc</keyword>